<evidence type="ECO:0000313" key="2">
    <source>
        <dbReference type="Proteomes" id="UP000535543"/>
    </source>
</evidence>
<protein>
    <submittedName>
        <fullName evidence="1">Uncharacterized protein</fullName>
    </submittedName>
</protein>
<comment type="caution">
    <text evidence="1">The sequence shown here is derived from an EMBL/GenBank/DDBJ whole genome shotgun (WGS) entry which is preliminary data.</text>
</comment>
<evidence type="ECO:0000313" key="1">
    <source>
        <dbReference type="EMBL" id="NMN93904.1"/>
    </source>
</evidence>
<gene>
    <name evidence="1" type="ORF">FGL95_02495</name>
</gene>
<name>A0A848K9E0_9NOCA</name>
<organism evidence="1 2">
    <name type="scientific">Antrihabitans stalactiti</name>
    <dbReference type="NCBI Taxonomy" id="2584121"/>
    <lineage>
        <taxon>Bacteria</taxon>
        <taxon>Bacillati</taxon>
        <taxon>Actinomycetota</taxon>
        <taxon>Actinomycetes</taxon>
        <taxon>Mycobacteriales</taxon>
        <taxon>Nocardiaceae</taxon>
        <taxon>Antrihabitans</taxon>
    </lineage>
</organism>
<accession>A0A848K9E0</accession>
<reference evidence="1 2" key="2">
    <citation type="submission" date="2020-06" db="EMBL/GenBank/DDBJ databases">
        <title>Antribacter stalactiti gen. nov., sp. nov., a new member of the family Nacardiaceae isolated from a cave.</title>
        <authorList>
            <person name="Kim I.S."/>
        </authorList>
    </citation>
    <scope>NUCLEOTIDE SEQUENCE [LARGE SCALE GENOMIC DNA]</scope>
    <source>
        <strain evidence="1 2">YC2-7</strain>
    </source>
</reference>
<dbReference type="EMBL" id="VCQU01000001">
    <property type="protein sequence ID" value="NMN93904.1"/>
    <property type="molecule type" value="Genomic_DNA"/>
</dbReference>
<dbReference type="Proteomes" id="UP000535543">
    <property type="component" value="Unassembled WGS sequence"/>
</dbReference>
<reference evidence="1 2" key="1">
    <citation type="submission" date="2019-05" db="EMBL/GenBank/DDBJ databases">
        <authorList>
            <person name="Lee S.D."/>
        </authorList>
    </citation>
    <scope>NUCLEOTIDE SEQUENCE [LARGE SCALE GENOMIC DNA]</scope>
    <source>
        <strain evidence="1 2">YC2-7</strain>
    </source>
</reference>
<proteinExistence type="predicted"/>
<sequence>MNDEFVRDVFDSAHAAHARRVRLYEELVRTRKLKSHLLLTYRGRNCRCALLHILDTTEGVLVGHPPGKVSTSRAMKVDGTPQNRTKRAAFLLRDSPGPERFGARCDHVSEIVTAEQIRADLAANRRGAEIQLP</sequence>
<keyword evidence="2" id="KW-1185">Reference proteome</keyword>
<dbReference type="RefSeq" id="WP_169584592.1">
    <property type="nucleotide sequence ID" value="NZ_VCQU01000001.1"/>
</dbReference>
<dbReference type="AlphaFoldDB" id="A0A848K9E0"/>